<dbReference type="GO" id="GO:0006400">
    <property type="term" value="P:tRNA modification"/>
    <property type="evidence" value="ECO:0007669"/>
    <property type="project" value="UniProtKB-UniRule"/>
</dbReference>
<proteinExistence type="inferred from homology"/>
<dbReference type="Gene3D" id="3.40.50.150">
    <property type="entry name" value="Vaccinia Virus protein VP39"/>
    <property type="match status" value="1"/>
</dbReference>
<feature type="domain" description="Methyltransferase type 11" evidence="2">
    <location>
        <begin position="61"/>
        <end position="158"/>
    </location>
</feature>
<comment type="function">
    <text evidence="1">Catalyzes the methylation of 5-carboxymethoxyuridine (cmo5U) to form 5-methoxycarbonylmethoxyuridine (mcmo5U) at position 34 in tRNAs.</text>
</comment>
<dbReference type="GO" id="GO:0008757">
    <property type="term" value="F:S-adenosylmethionine-dependent methyltransferase activity"/>
    <property type="evidence" value="ECO:0007669"/>
    <property type="project" value="InterPro"/>
</dbReference>
<dbReference type="PANTHER" id="PTHR43861:SF1">
    <property type="entry name" value="TRANS-ACONITATE 2-METHYLTRANSFERASE"/>
    <property type="match status" value="1"/>
</dbReference>
<keyword evidence="1" id="KW-0819">tRNA processing</keyword>
<comment type="caution">
    <text evidence="3">The sequence shown here is derived from an EMBL/GenBank/DDBJ whole genome shotgun (WGS) entry which is preliminary data.</text>
</comment>
<keyword evidence="1" id="KW-0949">S-adenosyl-L-methionine</keyword>
<evidence type="ECO:0000313" key="3">
    <source>
        <dbReference type="EMBL" id="TMP31048.1"/>
    </source>
</evidence>
<keyword evidence="1 3" id="KW-0489">Methyltransferase</keyword>
<dbReference type="InterPro" id="IPR029063">
    <property type="entry name" value="SAM-dependent_MTases_sf"/>
</dbReference>
<dbReference type="GO" id="GO:0097697">
    <property type="term" value="F:tRNA (5-carboxymethoxyuridine(34)-5-O)-methyltransferase activity"/>
    <property type="evidence" value="ECO:0007669"/>
    <property type="project" value="UniProtKB-UniRule"/>
</dbReference>
<dbReference type="CDD" id="cd02440">
    <property type="entry name" value="AdoMet_MTases"/>
    <property type="match status" value="1"/>
</dbReference>
<reference evidence="3 4" key="1">
    <citation type="submission" date="2018-01" db="EMBL/GenBank/DDBJ databases">
        <authorList>
            <person name="Paulsen S."/>
            <person name="Gram L.K."/>
        </authorList>
    </citation>
    <scope>NUCLEOTIDE SEQUENCE [LARGE SCALE GENOMIC DNA]</scope>
    <source>
        <strain evidence="3 4">S2599</strain>
    </source>
</reference>
<name>A0A5S3WQP9_9GAMM</name>
<dbReference type="AlphaFoldDB" id="A0A5S3WQP9"/>
<dbReference type="Proteomes" id="UP000306719">
    <property type="component" value="Unassembled WGS sequence"/>
</dbReference>
<keyword evidence="1 3" id="KW-0808">Transferase</keyword>
<dbReference type="EMBL" id="PNCJ01000056">
    <property type="protein sequence ID" value="TMP31048.1"/>
    <property type="molecule type" value="Genomic_DNA"/>
</dbReference>
<feature type="binding site" evidence="1">
    <location>
        <position position="85"/>
    </location>
    <ligand>
        <name>S-adenosyl-L-methionine</name>
        <dbReference type="ChEBI" id="CHEBI:59789"/>
    </ligand>
</feature>
<evidence type="ECO:0000313" key="4">
    <source>
        <dbReference type="Proteomes" id="UP000306719"/>
    </source>
</evidence>
<feature type="binding site" evidence="1">
    <location>
        <position position="131"/>
    </location>
    <ligand>
        <name>S-adenosyl-L-methionine</name>
        <dbReference type="ChEBI" id="CHEBI:59789"/>
    </ligand>
</feature>
<dbReference type="InterPro" id="IPR013216">
    <property type="entry name" value="Methyltransf_11"/>
</dbReference>
<dbReference type="RefSeq" id="WP_138546861.1">
    <property type="nucleotide sequence ID" value="NZ_PNCJ01000056.1"/>
</dbReference>
<dbReference type="SUPFAM" id="SSF53335">
    <property type="entry name" value="S-adenosyl-L-methionine-dependent methyltransferases"/>
    <property type="match status" value="1"/>
</dbReference>
<comment type="catalytic activity">
    <reaction evidence="1">
        <text>5-carboxymethoxyuridine(34) in tRNA + S-adenosyl-L-methionine = 5-methoxycarbonylmethoxyuridine(34) in tRNA + S-adenosyl-L-homocysteine</text>
        <dbReference type="Rhea" id="RHEA:54080"/>
        <dbReference type="Rhea" id="RHEA-COMP:13383"/>
        <dbReference type="Rhea" id="RHEA-COMP:13781"/>
        <dbReference type="ChEBI" id="CHEBI:57856"/>
        <dbReference type="ChEBI" id="CHEBI:59789"/>
        <dbReference type="ChEBI" id="CHEBI:136879"/>
        <dbReference type="ChEBI" id="CHEBI:138053"/>
    </reaction>
</comment>
<dbReference type="InterPro" id="IPR033664">
    <property type="entry name" value="Cmo5U_methylTrfase"/>
</dbReference>
<protein>
    <recommendedName>
        <fullName evidence="1">tRNA 5-carboxymethoxyuridine methyltransferase</fullName>
        <ecNumber evidence="1">2.1.1.-</ecNumber>
    </recommendedName>
    <alternativeName>
        <fullName evidence="1">cmo5U methyltransferase</fullName>
    </alternativeName>
</protein>
<feature type="binding site" evidence="1">
    <location>
        <begin position="64"/>
        <end position="65"/>
    </location>
    <ligand>
        <name>S-adenosyl-L-methionine</name>
        <dbReference type="ChEBI" id="CHEBI:59789"/>
    </ligand>
</feature>
<feature type="binding site" evidence="1">
    <location>
        <position position="37"/>
    </location>
    <ligand>
        <name>S-adenosyl-L-methionine</name>
        <dbReference type="ChEBI" id="CHEBI:59789"/>
    </ligand>
</feature>
<dbReference type="HAMAP" id="MF_02057">
    <property type="entry name" value="tRNA_methyltr_CmoM"/>
    <property type="match status" value="1"/>
</dbReference>
<dbReference type="EC" id="2.1.1.-" evidence="1"/>
<reference evidence="4" key="2">
    <citation type="submission" date="2019-06" db="EMBL/GenBank/DDBJ databases">
        <title>Co-occurence of chitin degradation, pigmentation and bioactivity in marine Pseudoalteromonas.</title>
        <authorList>
            <person name="Sonnenschein E.C."/>
            <person name="Bech P.K."/>
        </authorList>
    </citation>
    <scope>NUCLEOTIDE SEQUENCE [LARGE SCALE GENOMIC DNA]</scope>
    <source>
        <strain evidence="4">S2599</strain>
    </source>
</reference>
<dbReference type="GO" id="GO:0032259">
    <property type="term" value="P:methylation"/>
    <property type="evidence" value="ECO:0007669"/>
    <property type="project" value="UniProtKB-KW"/>
</dbReference>
<evidence type="ECO:0000256" key="1">
    <source>
        <dbReference type="HAMAP-Rule" id="MF_02057"/>
    </source>
</evidence>
<dbReference type="Pfam" id="PF08241">
    <property type="entry name" value="Methyltransf_11"/>
    <property type="match status" value="1"/>
</dbReference>
<accession>A0A5S3WQP9</accession>
<comment type="similarity">
    <text evidence="1">Belongs to the class I-like SAM-binding methyltransferase superfamily. CmoM family.</text>
</comment>
<dbReference type="OrthoDB" id="4697647at2"/>
<organism evidence="3 4">
    <name type="scientific">Pseudoalteromonas rubra</name>
    <dbReference type="NCBI Taxonomy" id="43658"/>
    <lineage>
        <taxon>Bacteria</taxon>
        <taxon>Pseudomonadati</taxon>
        <taxon>Pseudomonadota</taxon>
        <taxon>Gammaproteobacteria</taxon>
        <taxon>Alteromonadales</taxon>
        <taxon>Pseudoalteromonadaceae</taxon>
        <taxon>Pseudoalteromonas</taxon>
    </lineage>
</organism>
<dbReference type="PANTHER" id="PTHR43861">
    <property type="entry name" value="TRANS-ACONITATE 2-METHYLTRANSFERASE-RELATED"/>
    <property type="match status" value="1"/>
</dbReference>
<gene>
    <name evidence="1" type="primary">cmoM</name>
    <name evidence="3" type="ORF">CWB98_22845</name>
</gene>
<comment type="caution">
    <text evidence="1">Lacks conserved residue(s) required for the propagation of feature annotation.</text>
</comment>
<sequence>MAKHIQRTLNRNEDRNFSELTGKFKNNIYGTSKGKLREAVLQRDLTQHVSWLGADCEKTVLDVGGGQGQLSMFLAQQGHHVTLIDISKEMLAQARTQADALEVSDRITLIHAPLQGLPDLNLGQFDLVLCHAVLEWLTEQQQALKLLSDRLTTEGYLSLMYYNRAAQRMANMVYGNFDYVLNGLQVKQKVGLSPNRPLEPDDVNSWLSALPLKKLSQSGVRCFHDYLREPEKAKNEFDALLALELKYNQQEPYASLGRYTHLMMQHRQTTSR</sequence>
<evidence type="ECO:0000259" key="2">
    <source>
        <dbReference type="Pfam" id="PF08241"/>
    </source>
</evidence>